<dbReference type="InterPro" id="IPR050204">
    <property type="entry name" value="AraC_XylS_family_regulators"/>
</dbReference>
<dbReference type="PANTHER" id="PTHR46796:SF15">
    <property type="entry name" value="BLL1074 PROTEIN"/>
    <property type="match status" value="1"/>
</dbReference>
<gene>
    <name evidence="5" type="ORF">D7223_04915</name>
</gene>
<keyword evidence="1" id="KW-0805">Transcription regulation</keyword>
<dbReference type="Proteomes" id="UP000281726">
    <property type="component" value="Unassembled WGS sequence"/>
</dbReference>
<dbReference type="AlphaFoldDB" id="A0A3A9ZS82"/>
<name>A0A3A9ZS82_9ACTN</name>
<dbReference type="OrthoDB" id="2559672at2"/>
<feature type="domain" description="HTH araC/xylS-type" evidence="4">
    <location>
        <begin position="230"/>
        <end position="329"/>
    </location>
</feature>
<keyword evidence="6" id="KW-1185">Reference proteome</keyword>
<comment type="caution">
    <text evidence="5">The sequence shown here is derived from an EMBL/GenBank/DDBJ whole genome shotgun (WGS) entry which is preliminary data.</text>
</comment>
<organism evidence="5 6">
    <name type="scientific">Micromonospora endolithica</name>
    <dbReference type="NCBI Taxonomy" id="230091"/>
    <lineage>
        <taxon>Bacteria</taxon>
        <taxon>Bacillati</taxon>
        <taxon>Actinomycetota</taxon>
        <taxon>Actinomycetes</taxon>
        <taxon>Micromonosporales</taxon>
        <taxon>Micromonosporaceae</taxon>
        <taxon>Micromonospora</taxon>
    </lineage>
</organism>
<reference evidence="5 6" key="1">
    <citation type="journal article" date="2004" name="Syst. Appl. Microbiol.">
        <title>Cryptoendolithic actinomycetes from antarctic sandstone rock samples: Micromonospora endolithica sp. nov. and two isolates related to Micromonospora coerulea Jensen 1932.</title>
        <authorList>
            <person name="Hirsch P."/>
            <person name="Mevs U."/>
            <person name="Kroppenstedt R.M."/>
            <person name="Schumann P."/>
            <person name="Stackebrandt E."/>
        </authorList>
    </citation>
    <scope>NUCLEOTIDE SEQUENCE [LARGE SCALE GENOMIC DNA]</scope>
    <source>
        <strain evidence="5 6">JCM 12677</strain>
    </source>
</reference>
<dbReference type="SMART" id="SM00342">
    <property type="entry name" value="HTH_ARAC"/>
    <property type="match status" value="1"/>
</dbReference>
<evidence type="ECO:0000256" key="2">
    <source>
        <dbReference type="ARBA" id="ARBA00023125"/>
    </source>
</evidence>
<evidence type="ECO:0000259" key="4">
    <source>
        <dbReference type="PROSITE" id="PS01124"/>
    </source>
</evidence>
<accession>A0A3A9ZS82</accession>
<dbReference type="GO" id="GO:0003700">
    <property type="term" value="F:DNA-binding transcription factor activity"/>
    <property type="evidence" value="ECO:0007669"/>
    <property type="project" value="InterPro"/>
</dbReference>
<dbReference type="PANTHER" id="PTHR46796">
    <property type="entry name" value="HTH-TYPE TRANSCRIPTIONAL ACTIVATOR RHAS-RELATED"/>
    <property type="match status" value="1"/>
</dbReference>
<dbReference type="GO" id="GO:0043565">
    <property type="term" value="F:sequence-specific DNA binding"/>
    <property type="evidence" value="ECO:0007669"/>
    <property type="project" value="InterPro"/>
</dbReference>
<evidence type="ECO:0000256" key="1">
    <source>
        <dbReference type="ARBA" id="ARBA00023015"/>
    </source>
</evidence>
<keyword evidence="2" id="KW-0238">DNA-binding</keyword>
<evidence type="ECO:0000313" key="5">
    <source>
        <dbReference type="EMBL" id="RKN51065.1"/>
    </source>
</evidence>
<sequence>MRPVVAVVLHQALLFSACDTARRAVGARVAEPLAAQVSAAQPTGSWTNAHPADGVHRRSANPALNSADMTGAAPVGRSRGEWTVALPAQQPSVPGVRLVGFLERTGLPFSELLLPSPTVSIVIDCAGGSLSATSVGSAALVSGVAPANERVHGSYIDCLEVELSPLLVPALFDVDPRDLGHAVVALDELWGRDAERLTNQLHQVQSWERRFAELDNVLVRRYNARARPDGEIVDAWRRIIRSGGQVSITALTERYGWSRTRLWRRFTSQLGISPKHAARIARFHGALRRISRGEELAAVAAASGYTDQSHMHREFREFTLTTPKSFQGDPLWSELT</sequence>
<dbReference type="InterPro" id="IPR018060">
    <property type="entry name" value="HTH_AraC"/>
</dbReference>
<dbReference type="Gene3D" id="1.10.10.60">
    <property type="entry name" value="Homeodomain-like"/>
    <property type="match status" value="1"/>
</dbReference>
<keyword evidence="3" id="KW-0804">Transcription</keyword>
<evidence type="ECO:0000256" key="3">
    <source>
        <dbReference type="ARBA" id="ARBA00023163"/>
    </source>
</evidence>
<dbReference type="EMBL" id="RBAK01000001">
    <property type="protein sequence ID" value="RKN51065.1"/>
    <property type="molecule type" value="Genomic_DNA"/>
</dbReference>
<dbReference type="PROSITE" id="PS01124">
    <property type="entry name" value="HTH_ARAC_FAMILY_2"/>
    <property type="match status" value="1"/>
</dbReference>
<evidence type="ECO:0000313" key="6">
    <source>
        <dbReference type="Proteomes" id="UP000281726"/>
    </source>
</evidence>
<proteinExistence type="predicted"/>
<dbReference type="PROSITE" id="PS51257">
    <property type="entry name" value="PROKAR_LIPOPROTEIN"/>
    <property type="match status" value="1"/>
</dbReference>
<dbReference type="Pfam" id="PF12833">
    <property type="entry name" value="HTH_18"/>
    <property type="match status" value="1"/>
</dbReference>
<protein>
    <submittedName>
        <fullName evidence="5">AraC family transcriptional regulator</fullName>
    </submittedName>
</protein>